<accession>A0ABX3MZP4</accession>
<evidence type="ECO:0000313" key="8">
    <source>
        <dbReference type="EMBL" id="OOY24857.1"/>
    </source>
</evidence>
<evidence type="ECO:0000256" key="2">
    <source>
        <dbReference type="ARBA" id="ARBA00008465"/>
    </source>
</evidence>
<evidence type="ECO:0000256" key="5">
    <source>
        <dbReference type="ARBA" id="ARBA00023235"/>
    </source>
</evidence>
<dbReference type="EMBL" id="MPZV01000002">
    <property type="protein sequence ID" value="OOY24857.1"/>
    <property type="molecule type" value="Genomic_DNA"/>
</dbReference>
<feature type="domain" description="B12-binding" evidence="7">
    <location>
        <begin position="519"/>
        <end position="648"/>
    </location>
</feature>
<comment type="similarity">
    <text evidence="2">Belongs to the methylmalonyl-CoA mutase family.</text>
</comment>
<keyword evidence="6" id="KW-0170">Cobalt</keyword>
<dbReference type="SUPFAM" id="SSF51703">
    <property type="entry name" value="Cobalamin (vitamin B12)-dependent enzymes"/>
    <property type="match status" value="1"/>
</dbReference>
<protein>
    <submittedName>
        <fullName evidence="8">Protein meaA</fullName>
    </submittedName>
</protein>
<evidence type="ECO:0000256" key="6">
    <source>
        <dbReference type="ARBA" id="ARBA00023285"/>
    </source>
</evidence>
<keyword evidence="3" id="KW-0846">Cobalamin</keyword>
<proteinExistence type="inferred from homology"/>
<dbReference type="PROSITE" id="PS51332">
    <property type="entry name" value="B12_BINDING"/>
    <property type="match status" value="1"/>
</dbReference>
<evidence type="ECO:0000256" key="1">
    <source>
        <dbReference type="ARBA" id="ARBA00001922"/>
    </source>
</evidence>
<sequence>MPAKDRPWLFRTYAGHSTAAASNALYRNNLAKGQTGLSVAFDLPTQTGYDSDHVLSRGEVGKVGVPVCHLGDMRALFDGIPLEQMNTSMTINATAPWLLSLYIAVAEEQGADVSKLQGTVQNDLVKEYLSRGTYICPPKPSLAMITDVAAYTREHLPKWNPMNVCSYHLQEAGATPQQELAFALATAIAVLDDLKTKVPEEAFPAMVGRISFFVNAGIRFVTEMCKMRAFTELWDEICRERYGVEDEKFRRFRYGVQVNSLGLTEQQPENNVYRILIEMLAVTLSKNARARAVQLPAWNEALGLPRPWDQQWSLRMQQIMAYETDLLEYGDLFDGNPAVSAKVEALKDGARAELETLDGMGGAIAAIDYMKSRLVESNAARINRIEAEETIVVGVNRWQQGEPSPLTAGDGGIMVVDPAVEQEQIDRLNAWRAERDEAAVQDALAQLKADAKAGKNIMEASIAAAKAGATTGEWAGVMRAVHGEYRGPTGVSRSPSNQTEGLDDIREAVDAVSSQLGRRLKFLVGKPGLDGHSNGAEQIAFRARDCGMDITYDGIRLTPEQIVAKAIEDEAHVVGLSILSGSHMPLIEELMERMRAAGLDHVPVVVGGIIPDEDAKKLLSFGVARVYTPKDFELNRIMMDIVTLATPAEKAA</sequence>
<dbReference type="InterPro" id="IPR006158">
    <property type="entry name" value="Cobalamin-bd"/>
</dbReference>
<keyword evidence="4" id="KW-0479">Metal-binding</keyword>
<dbReference type="Proteomes" id="UP000190787">
    <property type="component" value="Unassembled WGS sequence"/>
</dbReference>
<dbReference type="InterPro" id="IPR006099">
    <property type="entry name" value="MeMalonylCoA_mutase_a/b_cat"/>
</dbReference>
<dbReference type="Pfam" id="PF01642">
    <property type="entry name" value="MM_CoA_mutase"/>
    <property type="match status" value="1"/>
</dbReference>
<keyword evidence="5" id="KW-0413">Isomerase</keyword>
<dbReference type="NCBIfam" id="TIGR00641">
    <property type="entry name" value="acid_CoA_mut_N"/>
    <property type="match status" value="1"/>
</dbReference>
<dbReference type="Gene3D" id="3.20.20.240">
    <property type="entry name" value="Methylmalonyl-CoA mutase"/>
    <property type="match status" value="1"/>
</dbReference>
<dbReference type="Gene3D" id="3.40.50.280">
    <property type="entry name" value="Cobalamin-binding domain"/>
    <property type="match status" value="1"/>
</dbReference>
<dbReference type="InterPro" id="IPR036724">
    <property type="entry name" value="Cobalamin-bd_sf"/>
</dbReference>
<name>A0ABX3MZP4_9RHOB</name>
<dbReference type="PANTHER" id="PTHR48101:SF3">
    <property type="entry name" value="COENZYME B12-DEPENDENT MUTASE"/>
    <property type="match status" value="1"/>
</dbReference>
<evidence type="ECO:0000256" key="4">
    <source>
        <dbReference type="ARBA" id="ARBA00022723"/>
    </source>
</evidence>
<keyword evidence="9" id="KW-1185">Reference proteome</keyword>
<evidence type="ECO:0000259" key="7">
    <source>
        <dbReference type="PROSITE" id="PS51332"/>
    </source>
</evidence>
<dbReference type="InterPro" id="IPR016176">
    <property type="entry name" value="Cbl-dep_enz_cat"/>
</dbReference>
<dbReference type="NCBIfam" id="TIGR00640">
    <property type="entry name" value="acid_CoA_mut_C"/>
    <property type="match status" value="1"/>
</dbReference>
<gene>
    <name evidence="8" type="ORF">BMI91_11410</name>
</gene>
<comment type="cofactor">
    <cofactor evidence="1">
        <name>adenosylcob(III)alamin</name>
        <dbReference type="ChEBI" id="CHEBI:18408"/>
    </cofactor>
</comment>
<dbReference type="InterPro" id="IPR006098">
    <property type="entry name" value="MMCoA_mutase_a_cat"/>
</dbReference>
<dbReference type="CDD" id="cd02071">
    <property type="entry name" value="MM_CoA_mut_B12_BD"/>
    <property type="match status" value="1"/>
</dbReference>
<reference evidence="8 9" key="1">
    <citation type="submission" date="2016-11" db="EMBL/GenBank/DDBJ databases">
        <title>A multilocus sequence analysis scheme for characterization of bacteria in the genus Thioclava.</title>
        <authorList>
            <person name="Liu Y."/>
            <person name="Shao Z."/>
        </authorList>
    </citation>
    <scope>NUCLEOTIDE SEQUENCE [LARGE SCALE GENOMIC DNA]</scope>
    <source>
        <strain evidence="8 9">TAW-CT134</strain>
    </source>
</reference>
<comment type="caution">
    <text evidence="8">The sequence shown here is derived from an EMBL/GenBank/DDBJ whole genome shotgun (WGS) entry which is preliminary data.</text>
</comment>
<organism evidence="8 9">
    <name type="scientific">Thioclava sediminum</name>
    <dbReference type="NCBI Taxonomy" id="1915319"/>
    <lineage>
        <taxon>Bacteria</taxon>
        <taxon>Pseudomonadati</taxon>
        <taxon>Pseudomonadota</taxon>
        <taxon>Alphaproteobacteria</taxon>
        <taxon>Rhodobacterales</taxon>
        <taxon>Paracoccaceae</taxon>
        <taxon>Thioclava</taxon>
    </lineage>
</organism>
<evidence type="ECO:0000256" key="3">
    <source>
        <dbReference type="ARBA" id="ARBA00022628"/>
    </source>
</evidence>
<dbReference type="InterPro" id="IPR006159">
    <property type="entry name" value="Acid_CoA_mut_C"/>
</dbReference>
<evidence type="ECO:0000313" key="9">
    <source>
        <dbReference type="Proteomes" id="UP000190787"/>
    </source>
</evidence>
<dbReference type="PANTHER" id="PTHR48101">
    <property type="entry name" value="METHYLMALONYL-COA MUTASE, MITOCHONDRIAL-RELATED"/>
    <property type="match status" value="1"/>
</dbReference>
<dbReference type="Pfam" id="PF02310">
    <property type="entry name" value="B12-binding"/>
    <property type="match status" value="1"/>
</dbReference>
<dbReference type="SUPFAM" id="SSF52242">
    <property type="entry name" value="Cobalamin (vitamin B12)-binding domain"/>
    <property type="match status" value="1"/>
</dbReference>